<dbReference type="EMBL" id="BROH01000008">
    <property type="protein sequence ID" value="GKY88876.1"/>
    <property type="molecule type" value="Genomic_DNA"/>
</dbReference>
<gene>
    <name evidence="2" type="ORF">STA1M1_27450</name>
</gene>
<protein>
    <recommendedName>
        <fullName evidence="1">AB hydrolase-1 domain-containing protein</fullName>
    </recommendedName>
</protein>
<sequence length="236" mass="25233">MTRFLLVHGSAHGAWCWRDVIPALEALGHEAVALDLPGSGDDPTPPEAVTLEGYGQAILGALDRPSVVVGHSAGGFAIRQAAEIDPSHILRLVYLCAYVPRPGASLVDLRKEAPEQPLAGALELNRPRTAFRFRDEAVRQNLCADCPPDATDYARQHLGWQAIAPQATPLRFTGKGAAVPQSYILCEQDRTIPPAHQRRMSAGFAPGDLYSLPTGHSPFLAAPQALADVLDGIVRG</sequence>
<feature type="domain" description="AB hydrolase-1" evidence="1">
    <location>
        <begin position="4"/>
        <end position="229"/>
    </location>
</feature>
<dbReference type="Pfam" id="PF12697">
    <property type="entry name" value="Abhydrolase_6"/>
    <property type="match status" value="1"/>
</dbReference>
<keyword evidence="3" id="KW-1185">Reference proteome</keyword>
<dbReference type="PANTHER" id="PTHR10992:SF1086">
    <property type="entry name" value="AB HYDROLASE-1 DOMAIN-CONTAINING PROTEIN"/>
    <property type="match status" value="1"/>
</dbReference>
<dbReference type="Proteomes" id="UP001144205">
    <property type="component" value="Unassembled WGS sequence"/>
</dbReference>
<dbReference type="Gene3D" id="3.40.50.1820">
    <property type="entry name" value="alpha/beta hydrolase"/>
    <property type="match status" value="1"/>
</dbReference>
<reference evidence="2" key="1">
    <citation type="journal article" date="2023" name="Int. J. Syst. Evol. Microbiol.">
        <title>Sinisalibacter aestuarii sp. nov., isolated from estuarine sediment of the Arakawa River.</title>
        <authorList>
            <person name="Arafat S.T."/>
            <person name="Hirano S."/>
            <person name="Sato A."/>
            <person name="Takeuchi K."/>
            <person name="Yasuda T."/>
            <person name="Terahara T."/>
            <person name="Hamada M."/>
            <person name="Kobayashi T."/>
        </authorList>
    </citation>
    <scope>NUCLEOTIDE SEQUENCE</scope>
    <source>
        <strain evidence="2">B-399</strain>
    </source>
</reference>
<dbReference type="PANTHER" id="PTHR10992">
    <property type="entry name" value="METHYLESTERASE FAMILY MEMBER"/>
    <property type="match status" value="1"/>
</dbReference>
<name>A0ABQ5LV58_9RHOB</name>
<dbReference type="SUPFAM" id="SSF53474">
    <property type="entry name" value="alpha/beta-Hydrolases"/>
    <property type="match status" value="1"/>
</dbReference>
<proteinExistence type="predicted"/>
<comment type="caution">
    <text evidence="2">The sequence shown here is derived from an EMBL/GenBank/DDBJ whole genome shotgun (WGS) entry which is preliminary data.</text>
</comment>
<dbReference type="InterPro" id="IPR029058">
    <property type="entry name" value="AB_hydrolase_fold"/>
</dbReference>
<evidence type="ECO:0000259" key="1">
    <source>
        <dbReference type="Pfam" id="PF12697"/>
    </source>
</evidence>
<dbReference type="InterPro" id="IPR000073">
    <property type="entry name" value="AB_hydrolase_1"/>
</dbReference>
<accession>A0ABQ5LV58</accession>
<dbReference type="RefSeq" id="WP_281842914.1">
    <property type="nucleotide sequence ID" value="NZ_BROH01000008.1"/>
</dbReference>
<evidence type="ECO:0000313" key="3">
    <source>
        <dbReference type="Proteomes" id="UP001144205"/>
    </source>
</evidence>
<organism evidence="2 3">
    <name type="scientific">Sinisalibacter aestuarii</name>
    <dbReference type="NCBI Taxonomy" id="2949426"/>
    <lineage>
        <taxon>Bacteria</taxon>
        <taxon>Pseudomonadati</taxon>
        <taxon>Pseudomonadota</taxon>
        <taxon>Alphaproteobacteria</taxon>
        <taxon>Rhodobacterales</taxon>
        <taxon>Roseobacteraceae</taxon>
        <taxon>Sinisalibacter</taxon>
    </lineage>
</organism>
<dbReference type="InterPro" id="IPR045889">
    <property type="entry name" value="MES/HNL"/>
</dbReference>
<evidence type="ECO:0000313" key="2">
    <source>
        <dbReference type="EMBL" id="GKY88876.1"/>
    </source>
</evidence>